<evidence type="ECO:0000313" key="9">
    <source>
        <dbReference type="EMBL" id="GAA4172198.1"/>
    </source>
</evidence>
<dbReference type="PROSITE" id="PS51257">
    <property type="entry name" value="PROKAR_LIPOPROTEIN"/>
    <property type="match status" value="1"/>
</dbReference>
<protein>
    <submittedName>
        <fullName evidence="9">RagB/SusD family nutrient uptake outer membrane protein</fullName>
    </submittedName>
</protein>
<proteinExistence type="inferred from homology"/>
<comment type="caution">
    <text evidence="9">The sequence shown here is derived from an EMBL/GenBank/DDBJ whole genome shotgun (WGS) entry which is preliminary data.</text>
</comment>
<feature type="signal peptide" evidence="6">
    <location>
        <begin position="1"/>
        <end position="24"/>
    </location>
</feature>
<organism evidence="9 10">
    <name type="scientific">Sphingobacterium ginsenosidimutans</name>
    <dbReference type="NCBI Taxonomy" id="687845"/>
    <lineage>
        <taxon>Bacteria</taxon>
        <taxon>Pseudomonadati</taxon>
        <taxon>Bacteroidota</taxon>
        <taxon>Sphingobacteriia</taxon>
        <taxon>Sphingobacteriales</taxon>
        <taxon>Sphingobacteriaceae</taxon>
        <taxon>Sphingobacterium</taxon>
    </lineage>
</organism>
<dbReference type="SUPFAM" id="SSF48452">
    <property type="entry name" value="TPR-like"/>
    <property type="match status" value="1"/>
</dbReference>
<evidence type="ECO:0000256" key="5">
    <source>
        <dbReference type="ARBA" id="ARBA00023237"/>
    </source>
</evidence>
<dbReference type="EMBL" id="BAAAZK010000002">
    <property type="protein sequence ID" value="GAA4172198.1"/>
    <property type="molecule type" value="Genomic_DNA"/>
</dbReference>
<comment type="subcellular location">
    <subcellularLocation>
        <location evidence="1">Cell outer membrane</location>
    </subcellularLocation>
</comment>
<accession>A0ABP7ZWJ5</accession>
<evidence type="ECO:0000259" key="8">
    <source>
        <dbReference type="Pfam" id="PF14322"/>
    </source>
</evidence>
<dbReference type="Proteomes" id="UP001500167">
    <property type="component" value="Unassembled WGS sequence"/>
</dbReference>
<keyword evidence="4" id="KW-0472">Membrane</keyword>
<keyword evidence="3 6" id="KW-0732">Signal</keyword>
<feature type="chain" id="PRO_5045163363" evidence="6">
    <location>
        <begin position="25"/>
        <end position="480"/>
    </location>
</feature>
<sequence>MTMTKRFKIGVVLAAAISFTSACKKDFLEVTPKGRLIAQKVSDYDLLLNNLDMVNISTNSQVAMSDEIAAVQPYFDGASLKTQRLFRWEAVIYEASENATEMDMPMKNIYTFNKIIQELPAATDGTAQQKRSIAAEAMAGRAWTYFLLVNYFGKPYDANTAGTDPGFPILTKADVTENKFTRASVKEVYEFIINDLNKAIPDLPAKTTHSMRMSKAAAEGLLGKVYLFMGKPELALPHFDASLLAAANSAIPLALYDYNKTLAPGGEFLPIGSYGPSYPSAVNNRECVYNKQSSNFWTFFYNEFVIDKKTVNLFESTDLRLKFYSRNAYYGPEYPTGLLRKMGPTSFQYGILLPDLYLLRAECKARLGDLTGAKADVEQLRKNRMPSANAVVPAAIEGQQLVLLNFILEERIREFALSGYRWFDMRRLSVDPLFKAKTYTHTLYAVTGAVAGTFTLKPERLVLRFPQKVMDQNPGMENNP</sequence>
<dbReference type="InterPro" id="IPR033985">
    <property type="entry name" value="SusD-like_N"/>
</dbReference>
<comment type="similarity">
    <text evidence="2">Belongs to the SusD family.</text>
</comment>
<feature type="domain" description="RagB/SusD" evidence="7">
    <location>
        <begin position="355"/>
        <end position="480"/>
    </location>
</feature>
<evidence type="ECO:0000256" key="1">
    <source>
        <dbReference type="ARBA" id="ARBA00004442"/>
    </source>
</evidence>
<reference evidence="10" key="1">
    <citation type="journal article" date="2019" name="Int. J. Syst. Evol. Microbiol.">
        <title>The Global Catalogue of Microorganisms (GCM) 10K type strain sequencing project: providing services to taxonomists for standard genome sequencing and annotation.</title>
        <authorList>
            <consortium name="The Broad Institute Genomics Platform"/>
            <consortium name="The Broad Institute Genome Sequencing Center for Infectious Disease"/>
            <person name="Wu L."/>
            <person name="Ma J."/>
        </authorList>
    </citation>
    <scope>NUCLEOTIDE SEQUENCE [LARGE SCALE GENOMIC DNA]</scope>
    <source>
        <strain evidence="10">JCM 16722</strain>
    </source>
</reference>
<evidence type="ECO:0000256" key="4">
    <source>
        <dbReference type="ARBA" id="ARBA00023136"/>
    </source>
</evidence>
<dbReference type="Pfam" id="PF07980">
    <property type="entry name" value="SusD_RagB"/>
    <property type="match status" value="1"/>
</dbReference>
<evidence type="ECO:0000259" key="7">
    <source>
        <dbReference type="Pfam" id="PF07980"/>
    </source>
</evidence>
<dbReference type="Pfam" id="PF14322">
    <property type="entry name" value="SusD-like_3"/>
    <property type="match status" value="1"/>
</dbReference>
<evidence type="ECO:0000313" key="10">
    <source>
        <dbReference type="Proteomes" id="UP001500167"/>
    </source>
</evidence>
<gene>
    <name evidence="9" type="ORF">GCM10022218_13400</name>
</gene>
<evidence type="ECO:0000256" key="6">
    <source>
        <dbReference type="SAM" id="SignalP"/>
    </source>
</evidence>
<keyword evidence="5" id="KW-0998">Cell outer membrane</keyword>
<feature type="domain" description="SusD-like N-terminal" evidence="8">
    <location>
        <begin position="26"/>
        <end position="227"/>
    </location>
</feature>
<evidence type="ECO:0000256" key="2">
    <source>
        <dbReference type="ARBA" id="ARBA00006275"/>
    </source>
</evidence>
<keyword evidence="10" id="KW-1185">Reference proteome</keyword>
<dbReference type="InterPro" id="IPR012944">
    <property type="entry name" value="SusD_RagB_dom"/>
</dbReference>
<name>A0ABP7ZWJ5_9SPHI</name>
<evidence type="ECO:0000256" key="3">
    <source>
        <dbReference type="ARBA" id="ARBA00022729"/>
    </source>
</evidence>
<dbReference type="Gene3D" id="1.25.40.390">
    <property type="match status" value="1"/>
</dbReference>
<dbReference type="InterPro" id="IPR011990">
    <property type="entry name" value="TPR-like_helical_dom_sf"/>
</dbReference>